<dbReference type="Proteomes" id="UP001501570">
    <property type="component" value="Unassembled WGS sequence"/>
</dbReference>
<keyword evidence="2" id="KW-1185">Reference proteome</keyword>
<sequence>MRAGPDGPPQPIFEPHLYGGGSHVPLIAPWLQPHERLLGIVEVRLSDLIPRVLPRELRPGKQWTGILGAVQDAAEAATSAVDAIEFLDFGIIRRLRRAVRGAGLAGGWQSMAGQFAIAVRTGPDTRNTYDNEQALMVFTDGRILLMCTVFAKVPLFGEVEPGQQLNEIRRLGEILPGGLRSVAIRHTSLSRRVDLHFADGSLAAVEVTKQQARVLEALGQGIAPPPRP</sequence>
<organism evidence="1 2">
    <name type="scientific">Rugosimonospora acidiphila</name>
    <dbReference type="NCBI Taxonomy" id="556531"/>
    <lineage>
        <taxon>Bacteria</taxon>
        <taxon>Bacillati</taxon>
        <taxon>Actinomycetota</taxon>
        <taxon>Actinomycetes</taxon>
        <taxon>Micromonosporales</taxon>
        <taxon>Micromonosporaceae</taxon>
        <taxon>Rugosimonospora</taxon>
    </lineage>
</organism>
<evidence type="ECO:0000313" key="2">
    <source>
        <dbReference type="Proteomes" id="UP001501570"/>
    </source>
</evidence>
<gene>
    <name evidence="1" type="ORF">GCM10023322_12410</name>
</gene>
<dbReference type="EMBL" id="BAABJQ010000003">
    <property type="protein sequence ID" value="GAA5180337.1"/>
    <property type="molecule type" value="Genomic_DNA"/>
</dbReference>
<comment type="caution">
    <text evidence="1">The sequence shown here is derived from an EMBL/GenBank/DDBJ whole genome shotgun (WGS) entry which is preliminary data.</text>
</comment>
<proteinExistence type="predicted"/>
<name>A0ABP9RMC1_9ACTN</name>
<dbReference type="RefSeq" id="WP_345626915.1">
    <property type="nucleotide sequence ID" value="NZ_BAABJQ010000003.1"/>
</dbReference>
<protein>
    <submittedName>
        <fullName evidence="1">Uncharacterized protein</fullName>
    </submittedName>
</protein>
<reference evidence="2" key="1">
    <citation type="journal article" date="2019" name="Int. J. Syst. Evol. Microbiol.">
        <title>The Global Catalogue of Microorganisms (GCM) 10K type strain sequencing project: providing services to taxonomists for standard genome sequencing and annotation.</title>
        <authorList>
            <consortium name="The Broad Institute Genomics Platform"/>
            <consortium name="The Broad Institute Genome Sequencing Center for Infectious Disease"/>
            <person name="Wu L."/>
            <person name="Ma J."/>
        </authorList>
    </citation>
    <scope>NUCLEOTIDE SEQUENCE [LARGE SCALE GENOMIC DNA]</scope>
    <source>
        <strain evidence="2">JCM 18304</strain>
    </source>
</reference>
<evidence type="ECO:0000313" key="1">
    <source>
        <dbReference type="EMBL" id="GAA5180337.1"/>
    </source>
</evidence>
<accession>A0ABP9RMC1</accession>